<dbReference type="Pfam" id="PF12811">
    <property type="entry name" value="BaxI_1"/>
    <property type="match status" value="1"/>
</dbReference>
<keyword evidence="1" id="KW-0812">Transmembrane</keyword>
<dbReference type="Proteomes" id="UP000290909">
    <property type="component" value="Chromosome"/>
</dbReference>
<evidence type="ECO:0000256" key="1">
    <source>
        <dbReference type="SAM" id="Phobius"/>
    </source>
</evidence>
<feature type="transmembrane region" description="Helical" evidence="1">
    <location>
        <begin position="140"/>
        <end position="161"/>
    </location>
</feature>
<dbReference type="InterPro" id="IPR010539">
    <property type="entry name" value="BaxI_1-like"/>
</dbReference>
<dbReference type="PANTHER" id="PTHR41282:SF1">
    <property type="entry name" value="CONSERVED TRANSMEMBRANE PROTEIN-RELATED"/>
    <property type="match status" value="1"/>
</dbReference>
<evidence type="ECO:0000313" key="2">
    <source>
        <dbReference type="EMBL" id="VEU82840.1"/>
    </source>
</evidence>
<reference evidence="2 3" key="1">
    <citation type="submission" date="2019-01" db="EMBL/GenBank/DDBJ databases">
        <authorList>
            <consortium name="Pathogen Informatics"/>
        </authorList>
    </citation>
    <scope>NUCLEOTIDE SEQUENCE [LARGE SCALE GENOMIC DNA]</scope>
    <source>
        <strain evidence="2 3">NCTC10172</strain>
    </source>
</reference>
<keyword evidence="3" id="KW-1185">Reference proteome</keyword>
<dbReference type="PANTHER" id="PTHR41282">
    <property type="entry name" value="CONSERVED TRANSMEMBRANE PROTEIN-RELATED"/>
    <property type="match status" value="1"/>
</dbReference>
<feature type="transmembrane region" description="Helical" evidence="1">
    <location>
        <begin position="212"/>
        <end position="234"/>
    </location>
</feature>
<gene>
    <name evidence="2" type="ORF">NCTC10172_00866</name>
</gene>
<sequence>MRSTNPIFERLERENSVYTGAQSRTGVVTKTALLIGLALLSGFLSIYIPADILVGILIPVSILTFVASFIAIISRRFAAPAAIIYSVGEGLIYGILTHILELAFPGIGLIAIVGTLSVFLVMFTLYSTGLLRASSFLKKFVLGGLISIVVGSLLLSITSLINPAFANAFYANTSLLIAIYLGLIVFGGFMLITDFDRAESVVEMGLGKNEEWLASMGIMITLIWIYINLLRLLIVVMNDRK</sequence>
<organism evidence="2 3">
    <name type="scientific">Acholeplasma hippikon</name>
    <dbReference type="NCBI Taxonomy" id="264636"/>
    <lineage>
        <taxon>Bacteria</taxon>
        <taxon>Bacillati</taxon>
        <taxon>Mycoplasmatota</taxon>
        <taxon>Mollicutes</taxon>
        <taxon>Acholeplasmatales</taxon>
        <taxon>Acholeplasmataceae</taxon>
        <taxon>Acholeplasma</taxon>
    </lineage>
</organism>
<dbReference type="KEGG" id="ahk:NCTC10172_00866"/>
<dbReference type="STRING" id="1408416.GCA_000702765_00303"/>
<name>A0A449BK88_9MOLU</name>
<feature type="transmembrane region" description="Helical" evidence="1">
    <location>
        <begin position="173"/>
        <end position="192"/>
    </location>
</feature>
<dbReference type="RefSeq" id="WP_035368478.1">
    <property type="nucleotide sequence ID" value="NZ_LR215050.1"/>
</dbReference>
<keyword evidence="1" id="KW-1133">Transmembrane helix</keyword>
<dbReference type="AlphaFoldDB" id="A0A449BK88"/>
<feature type="transmembrane region" description="Helical" evidence="1">
    <location>
        <begin position="32"/>
        <end position="50"/>
    </location>
</feature>
<accession>A0A449BK88</accession>
<protein>
    <submittedName>
        <fullName evidence="2">Predicted membrane protein</fullName>
    </submittedName>
</protein>
<proteinExistence type="predicted"/>
<evidence type="ECO:0000313" key="3">
    <source>
        <dbReference type="Proteomes" id="UP000290909"/>
    </source>
</evidence>
<keyword evidence="1" id="KW-0472">Membrane</keyword>
<feature type="transmembrane region" description="Helical" evidence="1">
    <location>
        <begin position="106"/>
        <end position="128"/>
    </location>
</feature>
<dbReference type="EMBL" id="LR215050">
    <property type="protein sequence ID" value="VEU82840.1"/>
    <property type="molecule type" value="Genomic_DNA"/>
</dbReference>
<feature type="transmembrane region" description="Helical" evidence="1">
    <location>
        <begin position="56"/>
        <end position="74"/>
    </location>
</feature>